<sequence length="45" mass="5125">MAANSNYKSAPRKKSKRERRNKIIVYIMIILMLVSTLTAGLAFII</sequence>
<reference evidence="2 3" key="1">
    <citation type="journal article" date="2007" name="Int. J. Syst. Evol. Microbiol.">
        <title>Oceanobacillus profundus sp. nov., isolated from a deep-sea sediment core.</title>
        <authorList>
            <person name="Kim Y.G."/>
            <person name="Choi D.H."/>
            <person name="Hyun S."/>
            <person name="Cho B.C."/>
        </authorList>
    </citation>
    <scope>NUCLEOTIDE SEQUENCE [LARGE SCALE GENOMIC DNA]</scope>
    <source>
        <strain evidence="2 3">DSM 18246</strain>
    </source>
</reference>
<dbReference type="InterPro" id="IPR049722">
    <property type="entry name" value="Prli42-like"/>
</dbReference>
<keyword evidence="1" id="KW-0472">Membrane</keyword>
<keyword evidence="3" id="KW-1185">Reference proteome</keyword>
<dbReference type="Proteomes" id="UP000285456">
    <property type="component" value="Unassembled WGS sequence"/>
</dbReference>
<keyword evidence="1" id="KW-0812">Transmembrane</keyword>
<organism evidence="2 3">
    <name type="scientific">Oceanobacillus profundus</name>
    <dbReference type="NCBI Taxonomy" id="372463"/>
    <lineage>
        <taxon>Bacteria</taxon>
        <taxon>Bacillati</taxon>
        <taxon>Bacillota</taxon>
        <taxon>Bacilli</taxon>
        <taxon>Bacillales</taxon>
        <taxon>Bacillaceae</taxon>
        <taxon>Oceanobacillus</taxon>
    </lineage>
</organism>
<keyword evidence="1" id="KW-1133">Transmembrane helix</keyword>
<feature type="transmembrane region" description="Helical" evidence="1">
    <location>
        <begin position="23"/>
        <end position="44"/>
    </location>
</feature>
<evidence type="ECO:0000313" key="3">
    <source>
        <dbReference type="Proteomes" id="UP000285456"/>
    </source>
</evidence>
<comment type="caution">
    <text evidence="2">The sequence shown here is derived from an EMBL/GenBank/DDBJ whole genome shotgun (WGS) entry which is preliminary data.</text>
</comment>
<name>A0A417YA82_9BACI</name>
<dbReference type="RefSeq" id="WP_095308872.1">
    <property type="nucleotide sequence ID" value="NZ_JAMAWL010000001.1"/>
</dbReference>
<proteinExistence type="predicted"/>
<dbReference type="EMBL" id="QWEH01000026">
    <property type="protein sequence ID" value="RHW29427.1"/>
    <property type="molecule type" value="Genomic_DNA"/>
</dbReference>
<dbReference type="NCBIfam" id="NF033880">
    <property type="entry name" value="Prli42"/>
    <property type="match status" value="1"/>
</dbReference>
<dbReference type="AlphaFoldDB" id="A0A417YA82"/>
<accession>A0A417YA82</accession>
<protein>
    <submittedName>
        <fullName evidence="2">DUF4044 domain-containing protein</fullName>
    </submittedName>
</protein>
<evidence type="ECO:0000313" key="2">
    <source>
        <dbReference type="EMBL" id="RHW29427.1"/>
    </source>
</evidence>
<gene>
    <name evidence="2" type="ORF">D1B32_22145</name>
</gene>
<evidence type="ECO:0000256" key="1">
    <source>
        <dbReference type="SAM" id="Phobius"/>
    </source>
</evidence>